<accession>A0A5N6XA80</accession>
<evidence type="ECO:0000259" key="1">
    <source>
        <dbReference type="Pfam" id="PF06985"/>
    </source>
</evidence>
<organism evidence="2 3">
    <name type="scientific">Aspergillus sergii</name>
    <dbReference type="NCBI Taxonomy" id="1034303"/>
    <lineage>
        <taxon>Eukaryota</taxon>
        <taxon>Fungi</taxon>
        <taxon>Dikarya</taxon>
        <taxon>Ascomycota</taxon>
        <taxon>Pezizomycotina</taxon>
        <taxon>Eurotiomycetes</taxon>
        <taxon>Eurotiomycetidae</taxon>
        <taxon>Eurotiales</taxon>
        <taxon>Aspergillaceae</taxon>
        <taxon>Aspergillus</taxon>
        <taxon>Aspergillus subgen. Circumdati</taxon>
    </lineage>
</organism>
<dbReference type="PANTHER" id="PTHR24148:SF64">
    <property type="entry name" value="HETEROKARYON INCOMPATIBILITY DOMAIN-CONTAINING PROTEIN"/>
    <property type="match status" value="1"/>
</dbReference>
<reference evidence="3" key="1">
    <citation type="submission" date="2019-04" db="EMBL/GenBank/DDBJ databases">
        <title>Friends and foes A comparative genomics studyof 23 Aspergillus species from section Flavi.</title>
        <authorList>
            <consortium name="DOE Joint Genome Institute"/>
            <person name="Kjaerbolling I."/>
            <person name="Vesth T."/>
            <person name="Frisvad J.C."/>
            <person name="Nybo J.L."/>
            <person name="Theobald S."/>
            <person name="Kildgaard S."/>
            <person name="Isbrandt T."/>
            <person name="Kuo A."/>
            <person name="Sato A."/>
            <person name="Lyhne E.K."/>
            <person name="Kogle M.E."/>
            <person name="Wiebenga A."/>
            <person name="Kun R.S."/>
            <person name="Lubbers R.J."/>
            <person name="Makela M.R."/>
            <person name="Barry K."/>
            <person name="Chovatia M."/>
            <person name="Clum A."/>
            <person name="Daum C."/>
            <person name="Haridas S."/>
            <person name="He G."/>
            <person name="LaButti K."/>
            <person name="Lipzen A."/>
            <person name="Mondo S."/>
            <person name="Riley R."/>
            <person name="Salamov A."/>
            <person name="Simmons B.A."/>
            <person name="Magnuson J.K."/>
            <person name="Henrissat B."/>
            <person name="Mortensen U.H."/>
            <person name="Larsen T.O."/>
            <person name="Devries R.P."/>
            <person name="Grigoriev I.V."/>
            <person name="Machida M."/>
            <person name="Baker S.E."/>
            <person name="Andersen M.R."/>
        </authorList>
    </citation>
    <scope>NUCLEOTIDE SEQUENCE [LARGE SCALE GENOMIC DNA]</scope>
    <source>
        <strain evidence="3">CBS 130017</strain>
    </source>
</reference>
<feature type="domain" description="Heterokaryon incompatibility" evidence="1">
    <location>
        <begin position="47"/>
        <end position="204"/>
    </location>
</feature>
<name>A0A5N6XA80_9EURO</name>
<dbReference type="InterPro" id="IPR052895">
    <property type="entry name" value="HetReg/Transcr_Mod"/>
</dbReference>
<evidence type="ECO:0000313" key="2">
    <source>
        <dbReference type="EMBL" id="KAE8330165.1"/>
    </source>
</evidence>
<keyword evidence="3" id="KW-1185">Reference proteome</keyword>
<dbReference type="InterPro" id="IPR010730">
    <property type="entry name" value="HET"/>
</dbReference>
<dbReference type="Pfam" id="PF06985">
    <property type="entry name" value="HET"/>
    <property type="match status" value="1"/>
</dbReference>
<protein>
    <submittedName>
        <fullName evidence="2">Heterokaryon incompatibility protein-domain-containing protein</fullName>
    </submittedName>
</protein>
<dbReference type="AlphaFoldDB" id="A0A5N6XA80"/>
<dbReference type="EMBL" id="ML741775">
    <property type="protein sequence ID" value="KAE8330165.1"/>
    <property type="molecule type" value="Genomic_DNA"/>
</dbReference>
<dbReference type="PANTHER" id="PTHR24148">
    <property type="entry name" value="ANKYRIN REPEAT DOMAIN-CONTAINING PROTEIN 39 HOMOLOG-RELATED"/>
    <property type="match status" value="1"/>
</dbReference>
<proteinExistence type="predicted"/>
<sequence length="601" mass="69403">MSDHLSDYPLDPARREIRLLTILPSPQSEAPIECSLQVASLDAFPRYEAISYVWGDIQKKNDILLDGRTIQVPTNVRRILHRLRHRKQRRVIWIDYVCINQDNVAEKNTQVPLMGAIYANATSVIAIISLDNLSYNPTDAIAWMKVPDIERRKWKEECRRIKSGVNRVSVEHEKFLVVFVGNIACFYSNFLAAKYWTRMWTFQEYQLSQPKPPICICGDVEFPAHDESAFESASGMVLQCLGNMPRTAEERGPELRDLYEWIDRYSARLFDQVVVSGTTANHKWMSDKQDLSVLDFLRYTRDRKCQNPRDKIYALYGLLPSLREAYPPDYNKSLSQIIFETAKYILKEKGPDGLEMLDIFCLREDRLENVSIPSWVPDLTTSVLQSTSAGPRAAKEFHNMRFRLIRDQFWLTPPHEFTEDHSVLCISGWPIGKCRPVFQFASDAKCVLAQIMGVIQMRGDGRHLWDNVWEPENIPHRLLRACSYFVDKMFSPQYIEDPKFDLKRLRTVLETLDMIHQDADTVLGTLAEAGFGYIRDLVPKLYSIKVFTIHHTSHVSFGLSEHSVEEEDQVVIASVGLFQMPFILRQGYGTDHNNGQVYHKA</sequence>
<evidence type="ECO:0000313" key="3">
    <source>
        <dbReference type="Proteomes" id="UP000325945"/>
    </source>
</evidence>
<gene>
    <name evidence="2" type="ORF">BDV39DRAFT_213304</name>
</gene>
<dbReference type="Proteomes" id="UP000325945">
    <property type="component" value="Unassembled WGS sequence"/>
</dbReference>